<comment type="caution">
    <text evidence="2">The sequence shown here is derived from an EMBL/GenBank/DDBJ whole genome shotgun (WGS) entry which is preliminary data.</text>
</comment>
<accession>A0A5J5GA86</accession>
<name>A0A5J5GA86_9BACL</name>
<dbReference type="InterPro" id="IPR035986">
    <property type="entry name" value="PKD_dom_sf"/>
</dbReference>
<feature type="signal peptide" evidence="1">
    <location>
        <begin position="1"/>
        <end position="26"/>
    </location>
</feature>
<protein>
    <recommendedName>
        <fullName evidence="4">PKD domain-containing protein</fullName>
    </recommendedName>
</protein>
<gene>
    <name evidence="2" type="ORF">F4V43_09970</name>
</gene>
<dbReference type="SUPFAM" id="SSF49299">
    <property type="entry name" value="PKD domain"/>
    <property type="match status" value="2"/>
</dbReference>
<dbReference type="OrthoDB" id="2088379at2"/>
<keyword evidence="3" id="KW-1185">Reference proteome</keyword>
<proteinExistence type="predicted"/>
<feature type="chain" id="PRO_5039423416" description="PKD domain-containing protein" evidence="1">
    <location>
        <begin position="27"/>
        <end position="1300"/>
    </location>
</feature>
<evidence type="ECO:0008006" key="4">
    <source>
        <dbReference type="Google" id="ProtNLM"/>
    </source>
</evidence>
<dbReference type="Proteomes" id="UP000367750">
    <property type="component" value="Unassembled WGS sequence"/>
</dbReference>
<dbReference type="InterPro" id="IPR013783">
    <property type="entry name" value="Ig-like_fold"/>
</dbReference>
<dbReference type="RefSeq" id="WP_150458090.1">
    <property type="nucleotide sequence ID" value="NZ_VYKK01000012.1"/>
</dbReference>
<evidence type="ECO:0000313" key="2">
    <source>
        <dbReference type="EMBL" id="KAA9004938.1"/>
    </source>
</evidence>
<reference evidence="2 3" key="1">
    <citation type="submission" date="2019-09" db="EMBL/GenBank/DDBJ databases">
        <title>Bacillus ochoae sp. nov., Paenibacillus whitsoniae sp. nov., Paenibacillus spiritus sp. nov. Isolated from the Mars Exploration Rover during spacecraft assembly.</title>
        <authorList>
            <person name="Seuylemezian A."/>
            <person name="Vaishampayan P."/>
        </authorList>
    </citation>
    <scope>NUCLEOTIDE SEQUENCE [LARGE SCALE GENOMIC DNA]</scope>
    <source>
        <strain evidence="2 3">MER_111</strain>
    </source>
</reference>
<evidence type="ECO:0000256" key="1">
    <source>
        <dbReference type="SAM" id="SignalP"/>
    </source>
</evidence>
<organism evidence="2 3">
    <name type="scientific">Paenibacillus spiritus</name>
    <dbReference type="NCBI Taxonomy" id="2496557"/>
    <lineage>
        <taxon>Bacteria</taxon>
        <taxon>Bacillati</taxon>
        <taxon>Bacillota</taxon>
        <taxon>Bacilli</taxon>
        <taxon>Bacillales</taxon>
        <taxon>Paenibacillaceae</taxon>
        <taxon>Paenibacillus</taxon>
    </lineage>
</organism>
<sequence>MNLKTIWRRVLAGILSLALLPWFNPAPEKVQAAGEIIEYNDVTIPARSYTASRPASYPGDPDWYASTMEANFGENTYKIKYDQVQHLLYLDMTGIYAPTRVEVHREPLGELAKNWTRDRAWHGYDTWWDQNLDLKYSDGTIEQLANTHGGTFNSMYENGDLSGYHNGSNEIRENPMGYYKRWYPDPVNHPDYYQLDYSQTYIVPSSYFPLDPAKKPVALILTLKYTDSYDTLNMNFNRTNHYPYSITDTVTIPLTTNKAPKLTLTSLPGSIMNESGFSTYNLEGYVQDPDNDTLDLIAEIPNVFYRKISIPATGSPKNFIIPVDTLTDSLSPGTYTIQVKAVDPFKMKAVASTSLTVTKRLKNKAYILVNEPVSISGSYADPENDPKYAERYMYEQDPGFFDNPMGLISDNGLWRSSRYTSFPYSGAYAARFQNRDNPLNDNRFDEFRQWSRDNLSSMTFLVHRKPVALFTARLNNGNVTIADQSYDLDHVSAPNKGIYARQWQYKKKSDETWTEGSLSVLPANDAYEIRLRVRDIDGPDGIGVWSDWYQVGVGEPGNMPPVALFTVTPNNVSYRKNTTVADRSFDPDNDVLDTYEWTLEKSGEGTKWHSWGPATMPPNIAAYGVGSYTLTLKVRDSRGLWSSPYSQSIQVTNAPPVAAFAMLEELYRDSVVTMENTTPDPDADGDAVSYKWNARLGSGSYYFAGSNRNQNVSVRSLITQMGLTERQAVSEGWEMRLTASDGTLSSNATRLFKVLNHVPVAAIGGSDAAVQYRTYTYTSADEDGDSSDAGNLQYYWRITNEDGAKEIRRTPNVQMDYDQPGVYTLEHWAVDPIGAKSNIAALKVNVAPNLPPVMTITAPSGTATNPTILDAVKDGDPFVTWSYSDPENDAQEKYRLEFYDKAGLLCTTAENTDAAGTARKWQSPAMKFEPFVPYSVIGRVYSKQSWSELSNERAFIVDNPPVPGFTLITDTGRDATGVPIYRTDTLRITSTAYDDDESKGDTITYRYYLKSSGGSESLISSVADWEKQFSTNGTFTIRQVVTDSLGLYREETHSLAVQNRLPTVELAFPSSQSSAKPTIASTLTPVIKWNYADPDGDEQHRYQVHIRDAATNAPVLESPLTLSGANQWTVPANALVENKVYKVSVTVYDGPDGAGYGSTTSDPRYLMANLLSVTGSVKHTDDWNANRQQYNLKQSGNAELPRGYRVFWAGEKFVLYAEAAGLPDTITAQMDGGRQAELHPLNEDRTLWTGEMSDPAFALLPDGPLAFTFTARNAYHTKVDRVVVEIRGAWDDYFRNHRVK</sequence>
<evidence type="ECO:0000313" key="3">
    <source>
        <dbReference type="Proteomes" id="UP000367750"/>
    </source>
</evidence>
<dbReference type="EMBL" id="VYKK01000012">
    <property type="protein sequence ID" value="KAA9004938.1"/>
    <property type="molecule type" value="Genomic_DNA"/>
</dbReference>
<dbReference type="Gene3D" id="2.60.40.10">
    <property type="entry name" value="Immunoglobulins"/>
    <property type="match status" value="3"/>
</dbReference>
<keyword evidence="1" id="KW-0732">Signal</keyword>